<dbReference type="Pfam" id="PF00126">
    <property type="entry name" value="HTH_1"/>
    <property type="match status" value="1"/>
</dbReference>
<dbReference type="CDD" id="cd00090">
    <property type="entry name" value="HTH_ARSR"/>
    <property type="match status" value="1"/>
</dbReference>
<gene>
    <name evidence="6" type="ORF">EV695_1762</name>
</gene>
<dbReference type="Proteomes" id="UP000294887">
    <property type="component" value="Unassembled WGS sequence"/>
</dbReference>
<evidence type="ECO:0000313" key="7">
    <source>
        <dbReference type="Proteomes" id="UP000294887"/>
    </source>
</evidence>
<evidence type="ECO:0000256" key="2">
    <source>
        <dbReference type="ARBA" id="ARBA00023015"/>
    </source>
</evidence>
<dbReference type="Gene3D" id="1.10.10.10">
    <property type="entry name" value="Winged helix-like DNA-binding domain superfamily/Winged helix DNA-binding domain"/>
    <property type="match status" value="1"/>
</dbReference>
<dbReference type="RefSeq" id="WP_131905549.1">
    <property type="nucleotide sequence ID" value="NZ_BAAAFU010000004.1"/>
</dbReference>
<accession>A0A4R1F3W3</accession>
<dbReference type="OrthoDB" id="5297026at2"/>
<dbReference type="InterPro" id="IPR000847">
    <property type="entry name" value="LysR_HTH_N"/>
</dbReference>
<dbReference type="EMBL" id="SMFQ01000003">
    <property type="protein sequence ID" value="TCJ87254.1"/>
    <property type="molecule type" value="Genomic_DNA"/>
</dbReference>
<comment type="caution">
    <text evidence="6">The sequence shown here is derived from an EMBL/GenBank/DDBJ whole genome shotgun (WGS) entry which is preliminary data.</text>
</comment>
<keyword evidence="3" id="KW-0238">DNA-binding</keyword>
<dbReference type="InterPro" id="IPR005119">
    <property type="entry name" value="LysR_subst-bd"/>
</dbReference>
<reference evidence="6 7" key="1">
    <citation type="submission" date="2019-03" db="EMBL/GenBank/DDBJ databases">
        <title>Genomic Encyclopedia of Type Strains, Phase IV (KMG-IV): sequencing the most valuable type-strain genomes for metagenomic binning, comparative biology and taxonomic classification.</title>
        <authorList>
            <person name="Goeker M."/>
        </authorList>
    </citation>
    <scope>NUCLEOTIDE SEQUENCE [LARGE SCALE GENOMIC DNA]</scope>
    <source>
        <strain evidence="6 7">DSM 24830</strain>
    </source>
</reference>
<evidence type="ECO:0000256" key="4">
    <source>
        <dbReference type="ARBA" id="ARBA00023163"/>
    </source>
</evidence>
<comment type="similarity">
    <text evidence="1">Belongs to the LysR transcriptional regulatory family.</text>
</comment>
<dbReference type="PRINTS" id="PR00039">
    <property type="entry name" value="HTHLYSR"/>
</dbReference>
<dbReference type="GO" id="GO:0003700">
    <property type="term" value="F:DNA-binding transcription factor activity"/>
    <property type="evidence" value="ECO:0007669"/>
    <property type="project" value="InterPro"/>
</dbReference>
<keyword evidence="7" id="KW-1185">Reference proteome</keyword>
<dbReference type="GO" id="GO:0000976">
    <property type="term" value="F:transcription cis-regulatory region binding"/>
    <property type="evidence" value="ECO:0007669"/>
    <property type="project" value="TreeGrafter"/>
</dbReference>
<dbReference type="Pfam" id="PF03466">
    <property type="entry name" value="LysR_substrate"/>
    <property type="match status" value="1"/>
</dbReference>
<name>A0A4R1F3W3_9GAMM</name>
<evidence type="ECO:0000256" key="3">
    <source>
        <dbReference type="ARBA" id="ARBA00023125"/>
    </source>
</evidence>
<dbReference type="PANTHER" id="PTHR30126:SF6">
    <property type="entry name" value="HTH-TYPE TRANSCRIPTIONAL REGULATOR CYSB-RELATED"/>
    <property type="match status" value="1"/>
</dbReference>
<protein>
    <submittedName>
        <fullName evidence="6">LysR family cys regulon transcriptional activator</fullName>
    </submittedName>
</protein>
<dbReference type="GO" id="GO:0019344">
    <property type="term" value="P:cysteine biosynthetic process"/>
    <property type="evidence" value="ECO:0007669"/>
    <property type="project" value="TreeGrafter"/>
</dbReference>
<sequence length="302" mass="34502">MKITQLQLLKILLNNGLNISEAAKQTYVVQSAVSRQLSLLEDELGMPLFIRKGKRLVEPTPLCLDICKEVDQLELAMDNIRAVADDHRDARVGELRLATTHMQAKYFLPEVLNQFREKYPKVKIHFLQGKPTQLVDMLHKREADIAVCTEELAEHADLVKKKCYDWNHALIVPPGHPLEKGKLTLERIAEFPLLTYVFGFTGRTKIHETFKEKGLEMDVTFAATDTDVIKSYVRLGFGAGIISRMAYSEQNDSDLIMRDLSEFFPYSTTTVAYVKSKFMKSYLHDCVDLLVEHGRKNMSHLS</sequence>
<evidence type="ECO:0000256" key="1">
    <source>
        <dbReference type="ARBA" id="ARBA00009437"/>
    </source>
</evidence>
<dbReference type="InterPro" id="IPR011991">
    <property type="entry name" value="ArsR-like_HTH"/>
</dbReference>
<evidence type="ECO:0000259" key="5">
    <source>
        <dbReference type="PROSITE" id="PS50931"/>
    </source>
</evidence>
<keyword evidence="4" id="KW-0804">Transcription</keyword>
<proteinExistence type="inferred from homology"/>
<dbReference type="Gene3D" id="3.40.190.10">
    <property type="entry name" value="Periplasmic binding protein-like II"/>
    <property type="match status" value="2"/>
</dbReference>
<feature type="domain" description="HTH lysR-type" evidence="5">
    <location>
        <begin position="1"/>
        <end position="60"/>
    </location>
</feature>
<dbReference type="InterPro" id="IPR036390">
    <property type="entry name" value="WH_DNA-bd_sf"/>
</dbReference>
<dbReference type="AlphaFoldDB" id="A0A4R1F3W3"/>
<keyword evidence="2" id="KW-0805">Transcription regulation</keyword>
<organism evidence="6 7">
    <name type="scientific">Cocleimonas flava</name>
    <dbReference type="NCBI Taxonomy" id="634765"/>
    <lineage>
        <taxon>Bacteria</taxon>
        <taxon>Pseudomonadati</taxon>
        <taxon>Pseudomonadota</taxon>
        <taxon>Gammaproteobacteria</taxon>
        <taxon>Thiotrichales</taxon>
        <taxon>Thiotrichaceae</taxon>
        <taxon>Cocleimonas</taxon>
    </lineage>
</organism>
<dbReference type="PANTHER" id="PTHR30126">
    <property type="entry name" value="HTH-TYPE TRANSCRIPTIONAL REGULATOR"/>
    <property type="match status" value="1"/>
</dbReference>
<evidence type="ECO:0000313" key="6">
    <source>
        <dbReference type="EMBL" id="TCJ87254.1"/>
    </source>
</evidence>
<dbReference type="InterPro" id="IPR036388">
    <property type="entry name" value="WH-like_DNA-bd_sf"/>
</dbReference>
<dbReference type="SUPFAM" id="SSF53850">
    <property type="entry name" value="Periplasmic binding protein-like II"/>
    <property type="match status" value="1"/>
</dbReference>
<dbReference type="SUPFAM" id="SSF46785">
    <property type="entry name" value="Winged helix' DNA-binding domain"/>
    <property type="match status" value="1"/>
</dbReference>
<dbReference type="PROSITE" id="PS50931">
    <property type="entry name" value="HTH_LYSR"/>
    <property type="match status" value="1"/>
</dbReference>